<comment type="caution">
    <text evidence="3">The sequence shown here is derived from an EMBL/GenBank/DDBJ whole genome shotgun (WGS) entry which is preliminary data.</text>
</comment>
<feature type="coiled-coil region" evidence="2">
    <location>
        <begin position="15"/>
        <end position="42"/>
    </location>
</feature>
<dbReference type="SUPFAM" id="SSF140453">
    <property type="entry name" value="EsxAB dimer-like"/>
    <property type="match status" value="1"/>
</dbReference>
<name>A0A931DSV3_9ACTN</name>
<gene>
    <name evidence="3" type="ORF">IW256_007369</name>
</gene>
<dbReference type="Gene3D" id="1.10.287.1060">
    <property type="entry name" value="ESAT-6-like"/>
    <property type="match status" value="1"/>
</dbReference>
<accession>A0A931DSV3</accession>
<keyword evidence="2" id="KW-0175">Coiled coil</keyword>
<dbReference type="EMBL" id="JADOUA010000001">
    <property type="protein sequence ID" value="MBG6093256.1"/>
    <property type="molecule type" value="Genomic_DNA"/>
</dbReference>
<evidence type="ECO:0000256" key="1">
    <source>
        <dbReference type="RuleBase" id="RU362001"/>
    </source>
</evidence>
<dbReference type="Pfam" id="PF06013">
    <property type="entry name" value="WXG100"/>
    <property type="match status" value="1"/>
</dbReference>
<sequence length="96" mass="10949">MSYQRANMPALQQAQADFTLAYRALTDELDDLEKNLESKLSRWEGNAVEAYWIHKREWDKAAQHIGTVLNQLGMVIGDAHTNYTAAERRNQGIWGG</sequence>
<organism evidence="3 4">
    <name type="scientific">Actinomadura viridis</name>
    <dbReference type="NCBI Taxonomy" id="58110"/>
    <lineage>
        <taxon>Bacteria</taxon>
        <taxon>Bacillati</taxon>
        <taxon>Actinomycetota</taxon>
        <taxon>Actinomycetes</taxon>
        <taxon>Streptosporangiales</taxon>
        <taxon>Thermomonosporaceae</taxon>
        <taxon>Actinomadura</taxon>
    </lineage>
</organism>
<proteinExistence type="inferred from homology"/>
<keyword evidence="4" id="KW-1185">Reference proteome</keyword>
<evidence type="ECO:0000313" key="4">
    <source>
        <dbReference type="Proteomes" id="UP000614047"/>
    </source>
</evidence>
<dbReference type="NCBIfam" id="TIGR03930">
    <property type="entry name" value="WXG100_ESAT6"/>
    <property type="match status" value="1"/>
</dbReference>
<evidence type="ECO:0000313" key="3">
    <source>
        <dbReference type="EMBL" id="MBG6093256.1"/>
    </source>
</evidence>
<dbReference type="AlphaFoldDB" id="A0A931DSV3"/>
<evidence type="ECO:0000256" key="2">
    <source>
        <dbReference type="SAM" id="Coils"/>
    </source>
</evidence>
<reference evidence="3" key="1">
    <citation type="submission" date="2020-11" db="EMBL/GenBank/DDBJ databases">
        <title>Sequencing the genomes of 1000 actinobacteria strains.</title>
        <authorList>
            <person name="Klenk H.-P."/>
        </authorList>
    </citation>
    <scope>NUCLEOTIDE SEQUENCE</scope>
    <source>
        <strain evidence="3">DSM 43175</strain>
    </source>
</reference>
<comment type="similarity">
    <text evidence="1">Belongs to the WXG100 family.</text>
</comment>
<dbReference type="RefSeq" id="WP_197015341.1">
    <property type="nucleotide sequence ID" value="NZ_BAABES010000015.1"/>
</dbReference>
<dbReference type="Proteomes" id="UP000614047">
    <property type="component" value="Unassembled WGS sequence"/>
</dbReference>
<dbReference type="InterPro" id="IPR010310">
    <property type="entry name" value="T7SS_ESAT-6-like"/>
</dbReference>
<protein>
    <recommendedName>
        <fullName evidence="1">ESAT-6-like protein</fullName>
    </recommendedName>
</protein>
<dbReference type="InterPro" id="IPR036689">
    <property type="entry name" value="ESAT-6-like_sf"/>
</dbReference>